<sequence length="150" mass="16701">MFEYLLVFLGAAIPALEIALVIPLGIIRGLSPVLVMLLAFLGNMLTVLILIFAFQKVKDWMASRKRKKGKEKSKRTERGKRIWNKYGMPGLALLGPILIGTHIAAFLGLLLGASKVNTMIWMMISIGLWTLVFGIVTATGFDFFTRNVEF</sequence>
<dbReference type="AlphaFoldDB" id="A0A3P5XDF1"/>
<feature type="transmembrane region" description="Helical" evidence="1">
    <location>
        <begin position="119"/>
        <end position="144"/>
    </location>
</feature>
<keyword evidence="1" id="KW-0812">Transmembrane</keyword>
<keyword evidence="3" id="KW-1185">Reference proteome</keyword>
<name>A0A3P5XDF1_9BACL</name>
<feature type="transmembrane region" description="Helical" evidence="1">
    <location>
        <begin position="90"/>
        <end position="113"/>
    </location>
</feature>
<dbReference type="InterPro" id="IPR009577">
    <property type="entry name" value="Sm_multidrug_ex"/>
</dbReference>
<evidence type="ECO:0000313" key="2">
    <source>
        <dbReference type="EMBL" id="VDC32714.1"/>
    </source>
</evidence>
<dbReference type="Pfam" id="PF06695">
    <property type="entry name" value="Sm_multidrug_ex"/>
    <property type="match status" value="1"/>
</dbReference>
<dbReference type="Proteomes" id="UP000270468">
    <property type="component" value="Unassembled WGS sequence"/>
</dbReference>
<dbReference type="EMBL" id="UXAV01000044">
    <property type="protein sequence ID" value="VDC32714.1"/>
    <property type="molecule type" value="Genomic_DNA"/>
</dbReference>
<evidence type="ECO:0000256" key="1">
    <source>
        <dbReference type="SAM" id="Phobius"/>
    </source>
</evidence>
<protein>
    <submittedName>
        <fullName evidence="2">Small multi-drug export protein</fullName>
    </submittedName>
</protein>
<dbReference type="RefSeq" id="WP_124071673.1">
    <property type="nucleotide sequence ID" value="NZ_CBCRXF010000002.1"/>
</dbReference>
<evidence type="ECO:0000313" key="3">
    <source>
        <dbReference type="Proteomes" id="UP000270468"/>
    </source>
</evidence>
<gene>
    <name evidence="2" type="ORF">FILTAD_02888</name>
</gene>
<keyword evidence="1" id="KW-0472">Membrane</keyword>
<organism evidence="2 3">
    <name type="scientific">Filibacter tadaridae</name>
    <dbReference type="NCBI Taxonomy" id="2483811"/>
    <lineage>
        <taxon>Bacteria</taxon>
        <taxon>Bacillati</taxon>
        <taxon>Bacillota</taxon>
        <taxon>Bacilli</taxon>
        <taxon>Bacillales</taxon>
        <taxon>Caryophanaceae</taxon>
        <taxon>Filibacter</taxon>
    </lineage>
</organism>
<proteinExistence type="predicted"/>
<reference evidence="2 3" key="1">
    <citation type="submission" date="2018-11" db="EMBL/GenBank/DDBJ databases">
        <authorList>
            <person name="Criscuolo A."/>
        </authorList>
    </citation>
    <scope>NUCLEOTIDE SEQUENCE [LARGE SCALE GENOMIC DNA]</scope>
    <source>
        <strain evidence="2">ATB-66</strain>
    </source>
</reference>
<keyword evidence="1" id="KW-1133">Transmembrane helix</keyword>
<accession>A0A3P5XDF1</accession>
<dbReference type="OrthoDB" id="6400183at2"/>
<feature type="transmembrane region" description="Helical" evidence="1">
    <location>
        <begin position="33"/>
        <end position="54"/>
    </location>
</feature>